<comment type="caution">
    <text evidence="1">The sequence shown here is derived from an EMBL/GenBank/DDBJ whole genome shotgun (WGS) entry which is preliminary data.</text>
</comment>
<reference evidence="2" key="1">
    <citation type="journal article" date="2019" name="Curr. Biol.">
        <title>Genome Sequence of Striga asiatica Provides Insight into the Evolution of Plant Parasitism.</title>
        <authorList>
            <person name="Yoshida S."/>
            <person name="Kim S."/>
            <person name="Wafula E.K."/>
            <person name="Tanskanen J."/>
            <person name="Kim Y.M."/>
            <person name="Honaas L."/>
            <person name="Yang Z."/>
            <person name="Spallek T."/>
            <person name="Conn C.E."/>
            <person name="Ichihashi Y."/>
            <person name="Cheong K."/>
            <person name="Cui S."/>
            <person name="Der J.P."/>
            <person name="Gundlach H."/>
            <person name="Jiao Y."/>
            <person name="Hori C."/>
            <person name="Ishida J.K."/>
            <person name="Kasahara H."/>
            <person name="Kiba T."/>
            <person name="Kim M.S."/>
            <person name="Koo N."/>
            <person name="Laohavisit A."/>
            <person name="Lee Y.H."/>
            <person name="Lumba S."/>
            <person name="McCourt P."/>
            <person name="Mortimer J.C."/>
            <person name="Mutuku J.M."/>
            <person name="Nomura T."/>
            <person name="Sasaki-Sekimoto Y."/>
            <person name="Seto Y."/>
            <person name="Wang Y."/>
            <person name="Wakatake T."/>
            <person name="Sakakibara H."/>
            <person name="Demura T."/>
            <person name="Yamaguchi S."/>
            <person name="Yoneyama K."/>
            <person name="Manabe R.I."/>
            <person name="Nelson D.C."/>
            <person name="Schulman A.H."/>
            <person name="Timko M.P."/>
            <person name="dePamphilis C.W."/>
            <person name="Choi D."/>
            <person name="Shirasu K."/>
        </authorList>
    </citation>
    <scope>NUCLEOTIDE SEQUENCE [LARGE SCALE GENOMIC DNA]</scope>
    <source>
        <strain evidence="2">cv. UVA1</strain>
    </source>
</reference>
<keyword evidence="1" id="KW-0251">Elongation factor</keyword>
<evidence type="ECO:0000313" key="2">
    <source>
        <dbReference type="Proteomes" id="UP000325081"/>
    </source>
</evidence>
<protein>
    <submittedName>
        <fullName evidence="1">Transcription elongation factor Spt5</fullName>
    </submittedName>
</protein>
<name>A0A5A7QFW1_STRAF</name>
<accession>A0A5A7QFW1</accession>
<sequence>MYALENFTKFSRKSAHLARRAWSLVRRAWSLALLWARKGGLLRNNHRLAIALAKLTRKLTGSRREARGALAYGDREFSLDETPVFHIRMRRRSPPRFRLSQLPCIRPEVVDFDWDEDSIGGEDEMCDYSYKGRSRVGGANTLLTIAIKGLAGIGGFNRGDFWRQIM</sequence>
<gene>
    <name evidence="1" type="ORF">STAS_19593</name>
</gene>
<dbReference type="EMBL" id="BKCP01006449">
    <property type="protein sequence ID" value="GER42781.1"/>
    <property type="molecule type" value="Genomic_DNA"/>
</dbReference>
<keyword evidence="2" id="KW-1185">Reference proteome</keyword>
<dbReference type="OrthoDB" id="1929803at2759"/>
<organism evidence="1 2">
    <name type="scientific">Striga asiatica</name>
    <name type="common">Asiatic witchweed</name>
    <name type="synonym">Buchnera asiatica</name>
    <dbReference type="NCBI Taxonomy" id="4170"/>
    <lineage>
        <taxon>Eukaryota</taxon>
        <taxon>Viridiplantae</taxon>
        <taxon>Streptophyta</taxon>
        <taxon>Embryophyta</taxon>
        <taxon>Tracheophyta</taxon>
        <taxon>Spermatophyta</taxon>
        <taxon>Magnoliopsida</taxon>
        <taxon>eudicotyledons</taxon>
        <taxon>Gunneridae</taxon>
        <taxon>Pentapetalae</taxon>
        <taxon>asterids</taxon>
        <taxon>lamiids</taxon>
        <taxon>Lamiales</taxon>
        <taxon>Orobanchaceae</taxon>
        <taxon>Buchnereae</taxon>
        <taxon>Striga</taxon>
    </lineage>
</organism>
<evidence type="ECO:0000313" key="1">
    <source>
        <dbReference type="EMBL" id="GER42781.1"/>
    </source>
</evidence>
<keyword evidence="1" id="KW-0648">Protein biosynthesis</keyword>
<proteinExistence type="predicted"/>
<dbReference type="Proteomes" id="UP000325081">
    <property type="component" value="Unassembled WGS sequence"/>
</dbReference>
<dbReference type="GO" id="GO:0003746">
    <property type="term" value="F:translation elongation factor activity"/>
    <property type="evidence" value="ECO:0007669"/>
    <property type="project" value="UniProtKB-KW"/>
</dbReference>
<dbReference type="AlphaFoldDB" id="A0A5A7QFW1"/>